<protein>
    <submittedName>
        <fullName evidence="1">Cyclase family protein</fullName>
    </submittedName>
</protein>
<evidence type="ECO:0000313" key="2">
    <source>
        <dbReference type="Proteomes" id="UP000051497"/>
    </source>
</evidence>
<dbReference type="AlphaFoldDB" id="A0AAE3LAE9"/>
<dbReference type="GO" id="GO:0004061">
    <property type="term" value="F:arylformamidase activity"/>
    <property type="evidence" value="ECO:0007669"/>
    <property type="project" value="InterPro"/>
</dbReference>
<comment type="caution">
    <text evidence="1">The sequence shown here is derived from an EMBL/GenBank/DDBJ whole genome shotgun (WGS) entry which is preliminary data.</text>
</comment>
<sequence length="229" mass="25519">MALKQIPFKLIDLTHSLSPEIPSWDGGCGFEHQLHHDYEPESLYQFRTHKIQMNEGMGTHIDAPAHCIVGGRTISDLEVNELIAPCAVIDVSKEAHETYIVSLADVKAFEDKYGLIEDGSFVIFYTGWDRYWQQPEKYRNSLLFPSISFEAAQFLLNERKIAGLGIDTLSPDNPKNGYPVHKAVLGANKYIVENVANAASLPPKGSYSLCLPMKIKDGTEAPMRLIGIV</sequence>
<dbReference type="PANTHER" id="PTHR31118:SF12">
    <property type="entry name" value="CYCLASE-LIKE PROTEIN 2"/>
    <property type="match status" value="1"/>
</dbReference>
<dbReference type="PANTHER" id="PTHR31118">
    <property type="entry name" value="CYCLASE-LIKE PROTEIN 2"/>
    <property type="match status" value="1"/>
</dbReference>
<dbReference type="Gene3D" id="3.50.30.50">
    <property type="entry name" value="Putative cyclase"/>
    <property type="match status" value="1"/>
</dbReference>
<dbReference type="InterPro" id="IPR007325">
    <property type="entry name" value="KFase/CYL"/>
</dbReference>
<dbReference type="EMBL" id="LKAJ02000003">
    <property type="protein sequence ID" value="MCS5712920.1"/>
    <property type="molecule type" value="Genomic_DNA"/>
</dbReference>
<accession>A0AAE3LAE9</accession>
<name>A0AAE3LAE9_9GAMM</name>
<evidence type="ECO:0000313" key="1">
    <source>
        <dbReference type="EMBL" id="MCS5712920.1"/>
    </source>
</evidence>
<dbReference type="InterPro" id="IPR037175">
    <property type="entry name" value="KFase_sf"/>
</dbReference>
<proteinExistence type="predicted"/>
<dbReference type="Proteomes" id="UP000051497">
    <property type="component" value="Unassembled WGS sequence"/>
</dbReference>
<gene>
    <name evidence="1" type="ORF">HT99x_015890</name>
</gene>
<dbReference type="SUPFAM" id="SSF102198">
    <property type="entry name" value="Putative cyclase"/>
    <property type="match status" value="1"/>
</dbReference>
<dbReference type="Pfam" id="PF04199">
    <property type="entry name" value="Cyclase"/>
    <property type="match status" value="1"/>
</dbReference>
<reference evidence="1" key="1">
    <citation type="journal article" date="2016" name="Genome Announc.">
        <title>Draft Genome Sequences of Two Novel Amoeba-Resistant Intranuclear Bacteria, 'Candidatus Berkiella cookevillensis' and 'Candidatus Berkiella aquae'.</title>
        <authorList>
            <person name="Mehari Y.T."/>
            <person name="Arivett B.A."/>
            <person name="Farone A.L."/>
            <person name="Gunderson J.H."/>
            <person name="Farone M.B."/>
        </authorList>
    </citation>
    <scope>NUCLEOTIDE SEQUENCE</scope>
    <source>
        <strain evidence="1">HT99</strain>
    </source>
</reference>
<keyword evidence="2" id="KW-1185">Reference proteome</keyword>
<reference evidence="1" key="2">
    <citation type="submission" date="2021-06" db="EMBL/GenBank/DDBJ databases">
        <title>Genomic Description and Analysis of Intracellular Bacteria, Candidatus Berkiella cookevillensis and Candidatus Berkiella aquae.</title>
        <authorList>
            <person name="Kidane D.T."/>
            <person name="Mehari Y.T."/>
            <person name="Rice F.C."/>
            <person name="Arivett B.A."/>
            <person name="Farone A.L."/>
            <person name="Berk S.G."/>
            <person name="Farone M.B."/>
        </authorList>
    </citation>
    <scope>NUCLEOTIDE SEQUENCE</scope>
    <source>
        <strain evidence="1">HT99</strain>
    </source>
</reference>
<organism evidence="1 2">
    <name type="scientific">Candidatus Berkiella aquae</name>
    <dbReference type="NCBI Taxonomy" id="295108"/>
    <lineage>
        <taxon>Bacteria</taxon>
        <taxon>Pseudomonadati</taxon>
        <taxon>Pseudomonadota</taxon>
        <taxon>Gammaproteobacteria</taxon>
        <taxon>Candidatus Berkiellales</taxon>
        <taxon>Candidatus Berkiellaceae</taxon>
        <taxon>Candidatus Berkiella</taxon>
    </lineage>
</organism>
<dbReference type="GO" id="GO:0019441">
    <property type="term" value="P:L-tryptophan catabolic process to kynurenine"/>
    <property type="evidence" value="ECO:0007669"/>
    <property type="project" value="InterPro"/>
</dbReference>